<dbReference type="InterPro" id="IPR002560">
    <property type="entry name" value="Transposase_DDE"/>
</dbReference>
<evidence type="ECO:0000313" key="2">
    <source>
        <dbReference type="EMBL" id="CZR10428.1"/>
    </source>
</evidence>
<dbReference type="PANTHER" id="PTHR33498">
    <property type="entry name" value="TRANSPOSASE FOR INSERTION SEQUENCE ELEMENT IS1557"/>
    <property type="match status" value="1"/>
</dbReference>
<dbReference type="AlphaFoldDB" id="A0A143ZD61"/>
<organism evidence="2 4">
    <name type="scientific">Trichococcus ilyis</name>
    <dbReference type="NCBI Taxonomy" id="640938"/>
    <lineage>
        <taxon>Bacteria</taxon>
        <taxon>Bacillati</taxon>
        <taxon>Bacillota</taxon>
        <taxon>Bacilli</taxon>
        <taxon>Lactobacillales</taxon>
        <taxon>Carnobacteriaceae</taxon>
        <taxon>Trichococcus</taxon>
    </lineage>
</organism>
<dbReference type="Proteomes" id="UP000076878">
    <property type="component" value="Unassembled WGS sequence"/>
</dbReference>
<keyword evidence="5" id="KW-1185">Reference proteome</keyword>
<dbReference type="EMBL" id="FJNB01000036">
    <property type="protein sequence ID" value="CZR10428.1"/>
    <property type="molecule type" value="Genomic_DNA"/>
</dbReference>
<dbReference type="RefSeq" id="WP_084254049.1">
    <property type="nucleotide sequence ID" value="NZ_FJNB01000036.1"/>
</dbReference>
<feature type="domain" description="Transposase IS204/IS1001/IS1096/IS1165 DDE" evidence="1">
    <location>
        <begin position="115"/>
        <end position="220"/>
    </location>
</feature>
<evidence type="ECO:0000313" key="3">
    <source>
        <dbReference type="EMBL" id="SEJ95748.1"/>
    </source>
</evidence>
<evidence type="ECO:0000259" key="1">
    <source>
        <dbReference type="Pfam" id="PF01610"/>
    </source>
</evidence>
<gene>
    <name evidence="3" type="ORF">SAMN05216375_1469</name>
    <name evidence="2" type="ORF">TR210_2923</name>
</gene>
<dbReference type="OrthoDB" id="2154174at2"/>
<evidence type="ECO:0000313" key="4">
    <source>
        <dbReference type="Proteomes" id="UP000076878"/>
    </source>
</evidence>
<reference evidence="3 5" key="2">
    <citation type="submission" date="2016-10" db="EMBL/GenBank/DDBJ databases">
        <authorList>
            <person name="Varghese N."/>
            <person name="Submissions S."/>
        </authorList>
    </citation>
    <scope>NUCLEOTIDE SEQUENCE [LARGE SCALE GENOMIC DNA]</scope>
    <source>
        <strain evidence="3 5">DSM 22150</strain>
    </source>
</reference>
<sequence length="225" mass="26045">MSKYAEGDPKTLSEIGFQSGQVGKYLADCLFCFNHELSKKETIDYITQKGCHVPKRTAYEYLSKIETAAERKFALHGHYKNRTTELPHRKGSKGCQADYVTREMIFRFLWFSEPLEESHHAYLFQHYPMLYEIKLCIQSFRQIYECGNMPFLYLFIEKHLDSGIVSLQAFAKGLLKDIEAVENSVASPFSNGFVEGVNNKLKMIKRIMYGRGSLQLLRAKLMLKI</sequence>
<reference evidence="2 4" key="1">
    <citation type="submission" date="2016-02" db="EMBL/GenBank/DDBJ databases">
        <authorList>
            <person name="Wen L."/>
            <person name="He K."/>
            <person name="Yang H."/>
        </authorList>
    </citation>
    <scope>NUCLEOTIDE SEQUENCE [LARGE SCALE GENOMIC DNA]</scope>
    <source>
        <strain evidence="2">Trichococcus_R210</strain>
    </source>
</reference>
<dbReference type="PANTHER" id="PTHR33498:SF1">
    <property type="entry name" value="TRANSPOSASE FOR INSERTION SEQUENCE ELEMENT IS1557"/>
    <property type="match status" value="1"/>
</dbReference>
<dbReference type="InterPro" id="IPR047951">
    <property type="entry name" value="Transpos_ISL3"/>
</dbReference>
<name>A0A143ZD61_9LACT</name>
<accession>A0A143ZD61</accession>
<dbReference type="Proteomes" id="UP000199280">
    <property type="component" value="Unassembled WGS sequence"/>
</dbReference>
<proteinExistence type="predicted"/>
<dbReference type="Pfam" id="PF01610">
    <property type="entry name" value="DDE_Tnp_ISL3"/>
    <property type="match status" value="1"/>
</dbReference>
<dbReference type="STRING" id="640938.TR210_2923"/>
<dbReference type="EMBL" id="FNYT01000046">
    <property type="protein sequence ID" value="SEJ95748.1"/>
    <property type="molecule type" value="Genomic_DNA"/>
</dbReference>
<evidence type="ECO:0000313" key="5">
    <source>
        <dbReference type="Proteomes" id="UP000199280"/>
    </source>
</evidence>
<protein>
    <submittedName>
        <fullName evidence="2 3">Transposase</fullName>
    </submittedName>
</protein>